<dbReference type="GO" id="GO:0016787">
    <property type="term" value="F:hydrolase activity"/>
    <property type="evidence" value="ECO:0007669"/>
    <property type="project" value="UniProtKB-KW"/>
</dbReference>
<evidence type="ECO:0000256" key="1">
    <source>
        <dbReference type="ARBA" id="ARBA00022801"/>
    </source>
</evidence>
<proteinExistence type="predicted"/>
<gene>
    <name evidence="3" type="ORF">BGW36DRAFT_402253</name>
</gene>
<dbReference type="InterPro" id="IPR050300">
    <property type="entry name" value="GDXG_lipolytic_enzyme"/>
</dbReference>
<keyword evidence="1" id="KW-0378">Hydrolase</keyword>
<dbReference type="PANTHER" id="PTHR48081:SF8">
    <property type="entry name" value="ALPHA_BETA HYDROLASE FOLD-3 DOMAIN-CONTAINING PROTEIN-RELATED"/>
    <property type="match status" value="1"/>
</dbReference>
<comment type="caution">
    <text evidence="3">The sequence shown here is derived from an EMBL/GenBank/DDBJ whole genome shotgun (WGS) entry which is preliminary data.</text>
</comment>
<evidence type="ECO:0000313" key="4">
    <source>
        <dbReference type="Proteomes" id="UP001201262"/>
    </source>
</evidence>
<reference evidence="3" key="1">
    <citation type="submission" date="2021-12" db="EMBL/GenBank/DDBJ databases">
        <title>Convergent genome expansion in fungi linked to evolution of root-endophyte symbiosis.</title>
        <authorList>
            <consortium name="DOE Joint Genome Institute"/>
            <person name="Ke Y.-H."/>
            <person name="Bonito G."/>
            <person name="Liao H.-L."/>
            <person name="Looney B."/>
            <person name="Rojas-Flechas A."/>
            <person name="Nash J."/>
            <person name="Hameed K."/>
            <person name="Schadt C."/>
            <person name="Martin F."/>
            <person name="Crous P.W."/>
            <person name="Miettinen O."/>
            <person name="Magnuson J.K."/>
            <person name="Labbe J."/>
            <person name="Jacobson D."/>
            <person name="Doktycz M.J."/>
            <person name="Veneault-Fourrey C."/>
            <person name="Kuo A."/>
            <person name="Mondo S."/>
            <person name="Calhoun S."/>
            <person name="Riley R."/>
            <person name="Ohm R."/>
            <person name="LaButti K."/>
            <person name="Andreopoulos B."/>
            <person name="Pangilinan J."/>
            <person name="Nolan M."/>
            <person name="Tritt A."/>
            <person name="Clum A."/>
            <person name="Lipzen A."/>
            <person name="Daum C."/>
            <person name="Barry K."/>
            <person name="Grigoriev I.V."/>
            <person name="Vilgalys R."/>
        </authorList>
    </citation>
    <scope>NUCLEOTIDE SEQUENCE</scope>
    <source>
        <strain evidence="3">PMI_201</strain>
    </source>
</reference>
<dbReference type="AlphaFoldDB" id="A0AAD4PTH0"/>
<dbReference type="SUPFAM" id="SSF53474">
    <property type="entry name" value="alpha/beta-Hydrolases"/>
    <property type="match status" value="1"/>
</dbReference>
<dbReference type="Pfam" id="PF07859">
    <property type="entry name" value="Abhydrolase_3"/>
    <property type="match status" value="1"/>
</dbReference>
<dbReference type="RefSeq" id="XP_046065215.1">
    <property type="nucleotide sequence ID" value="XM_046218841.1"/>
</dbReference>
<feature type="domain" description="Alpha/beta hydrolase fold-3" evidence="2">
    <location>
        <begin position="142"/>
        <end position="289"/>
    </location>
</feature>
<dbReference type="GeneID" id="70249128"/>
<evidence type="ECO:0000313" key="3">
    <source>
        <dbReference type="EMBL" id="KAH8688743.1"/>
    </source>
</evidence>
<evidence type="ECO:0000259" key="2">
    <source>
        <dbReference type="Pfam" id="PF07859"/>
    </source>
</evidence>
<dbReference type="InterPro" id="IPR029058">
    <property type="entry name" value="AB_hydrolase_fold"/>
</dbReference>
<dbReference type="InterPro" id="IPR013094">
    <property type="entry name" value="AB_hydrolase_3"/>
</dbReference>
<keyword evidence="4" id="KW-1185">Reference proteome</keyword>
<sequence length="314" mass="35537">MLFGEEQKIVGTGDRSLHNSIPPELLERFDPVFVDYYNKYNVGRVYRNEVPIEEFRKNPAKYSPVYGRAAGPDIYRITEEKCPVKGREIGVRIFEPAPIIVDGCAKKRGAYINLHRGRWVVGSLLTDHGYCKQRVHGVQGDLEAFNWIRQEKANEFNLDPDRFAIGGPSAGGHLAAVIAHLCRDNKIPLRLQVLCVPMVDIQSAITPEGKFDWENCPYYSYREMELSAGMTTARVQYFINNSWGLPPALVFTAEMDPLRDEGEAYAEKLRQAGCEVYFTRVKAAPHSFVVLDGVLESGKRFNARVIEALKMYLA</sequence>
<protein>
    <submittedName>
        <fullName evidence="3">Esterase</fullName>
    </submittedName>
</protein>
<dbReference type="PANTHER" id="PTHR48081">
    <property type="entry name" value="AB HYDROLASE SUPERFAMILY PROTEIN C4A8.06C"/>
    <property type="match status" value="1"/>
</dbReference>
<dbReference type="EMBL" id="JAJTJA010000017">
    <property type="protein sequence ID" value="KAH8688743.1"/>
    <property type="molecule type" value="Genomic_DNA"/>
</dbReference>
<name>A0AAD4PTH0_9EURO</name>
<organism evidence="3 4">
    <name type="scientific">Talaromyces proteolyticus</name>
    <dbReference type="NCBI Taxonomy" id="1131652"/>
    <lineage>
        <taxon>Eukaryota</taxon>
        <taxon>Fungi</taxon>
        <taxon>Dikarya</taxon>
        <taxon>Ascomycota</taxon>
        <taxon>Pezizomycotina</taxon>
        <taxon>Eurotiomycetes</taxon>
        <taxon>Eurotiomycetidae</taxon>
        <taxon>Eurotiales</taxon>
        <taxon>Trichocomaceae</taxon>
        <taxon>Talaromyces</taxon>
        <taxon>Talaromyces sect. Bacilispori</taxon>
    </lineage>
</organism>
<dbReference type="Proteomes" id="UP001201262">
    <property type="component" value="Unassembled WGS sequence"/>
</dbReference>
<accession>A0AAD4PTH0</accession>
<dbReference type="Gene3D" id="3.40.50.1820">
    <property type="entry name" value="alpha/beta hydrolase"/>
    <property type="match status" value="2"/>
</dbReference>